<comment type="caution">
    <text evidence="3">Lacks conserved residue(s) required for the propagation of feature annotation.</text>
</comment>
<dbReference type="PANTHER" id="PTHR11280:SF5">
    <property type="entry name" value="GLUCOSAMINE-6-PHOSPHATE ISOMERASE"/>
    <property type="match status" value="1"/>
</dbReference>
<gene>
    <name evidence="3 5" type="primary">nagB</name>
    <name evidence="5" type="ORF">CMASS_08845</name>
</gene>
<comment type="similarity">
    <text evidence="3">Belongs to the glucosamine/galactosamine-6-phosphate isomerase family. NagB subfamily.</text>
</comment>
<feature type="active site" description="For ring-opening step" evidence="3">
    <location>
        <position position="141"/>
    </location>
</feature>
<keyword evidence="1 3" id="KW-0378">Hydrolase</keyword>
<dbReference type="PANTHER" id="PTHR11280">
    <property type="entry name" value="GLUCOSAMINE-6-PHOSPHATE ISOMERASE"/>
    <property type="match status" value="1"/>
</dbReference>
<evidence type="ECO:0000256" key="1">
    <source>
        <dbReference type="ARBA" id="ARBA00022801"/>
    </source>
</evidence>
<evidence type="ECO:0000313" key="6">
    <source>
        <dbReference type="Proteomes" id="UP001220064"/>
    </source>
</evidence>
<dbReference type="Pfam" id="PF01182">
    <property type="entry name" value="Glucosamine_iso"/>
    <property type="match status" value="1"/>
</dbReference>
<keyword evidence="6" id="KW-1185">Reference proteome</keyword>
<proteinExistence type="inferred from homology"/>
<feature type="active site" description="Proton acceptor; for ring-opening step" evidence="3">
    <location>
        <position position="136"/>
    </location>
</feature>
<dbReference type="Gene3D" id="3.40.50.1360">
    <property type="match status" value="1"/>
</dbReference>
<name>A0ABY7UCL6_9CORY</name>
<dbReference type="InterPro" id="IPR006148">
    <property type="entry name" value="Glc/Gal-6P_isomerase"/>
</dbReference>
<dbReference type="RefSeq" id="WP_022863086.1">
    <property type="nucleotide sequence ID" value="NZ_ATVG01000006.1"/>
</dbReference>
<dbReference type="EC" id="3.5.99.6" evidence="3"/>
<feature type="active site" description="Proton acceptor; for enolization step" evidence="3">
    <location>
        <position position="65"/>
    </location>
</feature>
<evidence type="ECO:0000259" key="4">
    <source>
        <dbReference type="Pfam" id="PF01182"/>
    </source>
</evidence>
<comment type="catalytic activity">
    <reaction evidence="3">
        <text>alpha-D-glucosamine 6-phosphate + H2O = beta-D-fructose 6-phosphate + NH4(+)</text>
        <dbReference type="Rhea" id="RHEA:12172"/>
        <dbReference type="ChEBI" id="CHEBI:15377"/>
        <dbReference type="ChEBI" id="CHEBI:28938"/>
        <dbReference type="ChEBI" id="CHEBI:57634"/>
        <dbReference type="ChEBI" id="CHEBI:75989"/>
        <dbReference type="EC" id="3.5.99.6"/>
    </reaction>
</comment>
<evidence type="ECO:0000256" key="2">
    <source>
        <dbReference type="ARBA" id="ARBA00023277"/>
    </source>
</evidence>
<organism evidence="5 6">
    <name type="scientific">Corynebacterium massiliense DSM 45435</name>
    <dbReference type="NCBI Taxonomy" id="1121364"/>
    <lineage>
        <taxon>Bacteria</taxon>
        <taxon>Bacillati</taxon>
        <taxon>Actinomycetota</taxon>
        <taxon>Actinomycetes</taxon>
        <taxon>Mycobacteriales</taxon>
        <taxon>Corynebacteriaceae</taxon>
        <taxon>Corynebacterium</taxon>
    </lineage>
</organism>
<evidence type="ECO:0000256" key="3">
    <source>
        <dbReference type="HAMAP-Rule" id="MF_01241"/>
    </source>
</evidence>
<feature type="active site" description="For ring-opening step" evidence="3">
    <location>
        <position position="134"/>
    </location>
</feature>
<dbReference type="GO" id="GO:0004342">
    <property type="term" value="F:glucosamine-6-phosphate deaminase activity"/>
    <property type="evidence" value="ECO:0007669"/>
    <property type="project" value="UniProtKB-EC"/>
</dbReference>
<protein>
    <recommendedName>
        <fullName evidence="3">Glucosamine-6-phosphate deaminase</fullName>
        <ecNumber evidence="3">3.5.99.6</ecNumber>
    </recommendedName>
    <alternativeName>
        <fullName evidence="3">GlcN6P deaminase</fullName>
        <shortName evidence="3">GNPDA</shortName>
    </alternativeName>
    <alternativeName>
        <fullName evidence="3">Glucosamine-6-phosphate isomerase</fullName>
    </alternativeName>
</protein>
<dbReference type="InterPro" id="IPR037171">
    <property type="entry name" value="NagB/RpiA_transferase-like"/>
</dbReference>
<dbReference type="HAMAP" id="MF_01241">
    <property type="entry name" value="GlcN6P_deamin"/>
    <property type="match status" value="1"/>
</dbReference>
<comment type="function">
    <text evidence="3">Catalyzes the reversible isomerization-deamination of glucosamine 6-phosphate (GlcN6P) to form fructose 6-phosphate (Fru6P) and ammonium ion.</text>
</comment>
<dbReference type="EMBL" id="CP063189">
    <property type="protein sequence ID" value="WCZ33182.1"/>
    <property type="molecule type" value="Genomic_DNA"/>
</dbReference>
<reference evidence="5 6" key="1">
    <citation type="submission" date="2020-10" db="EMBL/GenBank/DDBJ databases">
        <title>Complete genome sequence of Corynebacterium massiliense DSM 45435, type strain of Corynebacterium massiliense.</title>
        <authorList>
            <person name="Busche T."/>
            <person name="Kalinowski J."/>
            <person name="Ruckert C."/>
        </authorList>
    </citation>
    <scope>NUCLEOTIDE SEQUENCE [LARGE SCALE GENOMIC DNA]</scope>
    <source>
        <strain evidence="5 6">DSM 45435</strain>
    </source>
</reference>
<dbReference type="InterPro" id="IPR004547">
    <property type="entry name" value="Glucosamine6P_isomerase"/>
</dbReference>
<accession>A0ABY7UCL6</accession>
<sequence>MQVIIRGSEDEVARAAADVFSSYVRAGAVLGVATGSTPVGTYRELIRRHRAGDLSFAGTQMFALDEYAGLSCDHPQSYAQTIRREFASHVDIADSDVHVPNGAAADLVQASREYEEDIDKAGGIDIQLLGVGTNGHIGFNEPGSSLNSRTRPMPLHPQTIADNARFFDSADEVPRRCITQGLGTIQRAGHLLLLATGEKKADAVARLVEGPVSASCPASVLQLHPTATVIVDDAAAAQLVHRDFYAVAADGDVPA</sequence>
<dbReference type="NCBIfam" id="TIGR00502">
    <property type="entry name" value="nagB"/>
    <property type="match status" value="1"/>
</dbReference>
<keyword evidence="2 3" id="KW-0119">Carbohydrate metabolism</keyword>
<comment type="pathway">
    <text evidence="3">Amino-sugar metabolism; N-acetylneuraminate degradation; D-fructose 6-phosphate from N-acetylneuraminate: step 5/5.</text>
</comment>
<dbReference type="Proteomes" id="UP001220064">
    <property type="component" value="Chromosome"/>
</dbReference>
<dbReference type="NCBIfam" id="NF001684">
    <property type="entry name" value="PRK00443.1-4"/>
    <property type="match status" value="1"/>
</dbReference>
<dbReference type="CDD" id="cd01399">
    <property type="entry name" value="GlcN6P_deaminase"/>
    <property type="match status" value="1"/>
</dbReference>
<evidence type="ECO:0000313" key="5">
    <source>
        <dbReference type="EMBL" id="WCZ33182.1"/>
    </source>
</evidence>
<dbReference type="PROSITE" id="PS01161">
    <property type="entry name" value="GLC_GALNAC_ISOMERASE"/>
    <property type="match status" value="1"/>
</dbReference>
<dbReference type="InterPro" id="IPR018321">
    <property type="entry name" value="Glucosamine6P_isomerase_CS"/>
</dbReference>
<feature type="domain" description="Glucosamine/galactosamine-6-phosphate isomerase" evidence="4">
    <location>
        <begin position="25"/>
        <end position="223"/>
    </location>
</feature>
<dbReference type="SUPFAM" id="SSF100950">
    <property type="entry name" value="NagB/RpiA/CoA transferase-like"/>
    <property type="match status" value="1"/>
</dbReference>